<evidence type="ECO:0000256" key="6">
    <source>
        <dbReference type="ARBA" id="ARBA00022679"/>
    </source>
</evidence>
<dbReference type="PANTHER" id="PTHR43290:SF2">
    <property type="entry name" value="MEVALONATE KINASE"/>
    <property type="match status" value="1"/>
</dbReference>
<dbReference type="EC" id="2.7.1.36" evidence="3"/>
<evidence type="ECO:0000256" key="7">
    <source>
        <dbReference type="ARBA" id="ARBA00022723"/>
    </source>
</evidence>
<evidence type="ECO:0000256" key="13">
    <source>
        <dbReference type="ARBA" id="ARBA00023011"/>
    </source>
</evidence>
<dbReference type="GO" id="GO:0005524">
    <property type="term" value="F:ATP binding"/>
    <property type="evidence" value="ECO:0007669"/>
    <property type="project" value="UniProtKB-KW"/>
</dbReference>
<evidence type="ECO:0000256" key="11">
    <source>
        <dbReference type="ARBA" id="ARBA00022842"/>
    </source>
</evidence>
<dbReference type="InterPro" id="IPR014721">
    <property type="entry name" value="Ribsml_uS5_D2-typ_fold_subgr"/>
</dbReference>
<evidence type="ECO:0000256" key="18">
    <source>
        <dbReference type="SAM" id="MobiDB-lite"/>
    </source>
</evidence>
<dbReference type="GO" id="GO:0005829">
    <property type="term" value="C:cytosol"/>
    <property type="evidence" value="ECO:0007669"/>
    <property type="project" value="TreeGrafter"/>
</dbReference>
<evidence type="ECO:0000256" key="9">
    <source>
        <dbReference type="ARBA" id="ARBA00022777"/>
    </source>
</evidence>
<evidence type="ECO:0000256" key="5">
    <source>
        <dbReference type="ARBA" id="ARBA00022516"/>
    </source>
</evidence>
<dbReference type="AlphaFoldDB" id="A0A4Y9Y256"/>
<reference evidence="20 21" key="1">
    <citation type="submission" date="2019-01" db="EMBL/GenBank/DDBJ databases">
        <title>Genome sequencing of the rare red list fungi Fomitopsis rosea.</title>
        <authorList>
            <person name="Buettner E."/>
            <person name="Kellner H."/>
        </authorList>
    </citation>
    <scope>NUCLEOTIDE SEQUENCE [LARGE SCALE GENOMIC DNA]</scope>
    <source>
        <strain evidence="20 21">DSM 105464</strain>
    </source>
</reference>
<evidence type="ECO:0000256" key="14">
    <source>
        <dbReference type="ARBA" id="ARBA00023098"/>
    </source>
</evidence>
<sequence>PAGADDPGHLHMSHQGRRAIPPDTAEEVNRWAFVAEKVLHGNPSGVDNSVAVFGGALAYTRPGFGKKSGMEQIQGFKSLRFLLVDSRVPRDTKKLVAGVAMKKAEEPEVVSKIMDAIQAISDEARRALADPELPRPSLLDALSALIDENHAHLVSLGVSHPSLELIRSTTATDQFGLSTKLTGAGGGGCAVTLVPDDFSDASLQALVSALEGENFRTYTTSVGGSGLGILSPYNKEHESALATPPETPLEQDMPAVPSRRSAKDTFQAVELGSLSSWAEDLGRWMFV</sequence>
<dbReference type="SUPFAM" id="SSF54211">
    <property type="entry name" value="Ribosomal protein S5 domain 2-like"/>
    <property type="match status" value="1"/>
</dbReference>
<keyword evidence="15" id="KW-1207">Sterol metabolism</keyword>
<dbReference type="InterPro" id="IPR006205">
    <property type="entry name" value="Mev_gal_kin"/>
</dbReference>
<comment type="subcellular location">
    <subcellularLocation>
        <location evidence="1">Cytoplasm</location>
    </subcellularLocation>
</comment>
<dbReference type="GO" id="GO:0006696">
    <property type="term" value="P:ergosterol biosynthetic process"/>
    <property type="evidence" value="ECO:0007669"/>
    <property type="project" value="TreeGrafter"/>
</dbReference>
<dbReference type="PANTHER" id="PTHR43290">
    <property type="entry name" value="MEVALONATE KINASE"/>
    <property type="match status" value="1"/>
</dbReference>
<keyword evidence="5" id="KW-0444">Lipid biosynthesis</keyword>
<feature type="region of interest" description="Disordered" evidence="18">
    <location>
        <begin position="1"/>
        <end position="20"/>
    </location>
</feature>
<keyword evidence="12" id="KW-0752">Steroid biosynthesis</keyword>
<evidence type="ECO:0000256" key="17">
    <source>
        <dbReference type="ARBA" id="ARBA00029438"/>
    </source>
</evidence>
<keyword evidence="16" id="KW-0753">Steroid metabolism</keyword>
<dbReference type="GO" id="GO:0019287">
    <property type="term" value="P:isopentenyl diphosphate biosynthetic process, mevalonate pathway"/>
    <property type="evidence" value="ECO:0007669"/>
    <property type="project" value="UniProtKB-UniPathway"/>
</dbReference>
<evidence type="ECO:0000256" key="4">
    <source>
        <dbReference type="ARBA" id="ARBA00022490"/>
    </source>
</evidence>
<evidence type="ECO:0000256" key="10">
    <source>
        <dbReference type="ARBA" id="ARBA00022840"/>
    </source>
</evidence>
<accession>A0A4Y9Y256</accession>
<name>A0A4Y9Y256_9APHY</name>
<keyword evidence="7" id="KW-0479">Metal-binding</keyword>
<organism evidence="20 21">
    <name type="scientific">Rhodofomes roseus</name>
    <dbReference type="NCBI Taxonomy" id="34475"/>
    <lineage>
        <taxon>Eukaryota</taxon>
        <taxon>Fungi</taxon>
        <taxon>Dikarya</taxon>
        <taxon>Basidiomycota</taxon>
        <taxon>Agaricomycotina</taxon>
        <taxon>Agaricomycetes</taxon>
        <taxon>Polyporales</taxon>
        <taxon>Rhodofomes</taxon>
    </lineage>
</organism>
<feature type="non-terminal residue" evidence="20">
    <location>
        <position position="1"/>
    </location>
</feature>
<dbReference type="InterPro" id="IPR036554">
    <property type="entry name" value="GHMP_kinase_C_sf"/>
</dbReference>
<dbReference type="STRING" id="34475.A0A4Y9Y256"/>
<gene>
    <name evidence="20" type="ORF">EVJ58_g8229</name>
</gene>
<evidence type="ECO:0000256" key="15">
    <source>
        <dbReference type="ARBA" id="ARBA00023166"/>
    </source>
</evidence>
<evidence type="ECO:0000256" key="16">
    <source>
        <dbReference type="ARBA" id="ARBA00023221"/>
    </source>
</evidence>
<evidence type="ECO:0000259" key="19">
    <source>
        <dbReference type="Pfam" id="PF08544"/>
    </source>
</evidence>
<dbReference type="Gene3D" id="3.30.70.890">
    <property type="entry name" value="GHMP kinase, C-terminal domain"/>
    <property type="match status" value="1"/>
</dbReference>
<keyword evidence="10" id="KW-0067">ATP-binding</keyword>
<dbReference type="InterPro" id="IPR020568">
    <property type="entry name" value="Ribosomal_Su5_D2-typ_SF"/>
</dbReference>
<dbReference type="Proteomes" id="UP000298390">
    <property type="component" value="Unassembled WGS sequence"/>
</dbReference>
<evidence type="ECO:0000313" key="21">
    <source>
        <dbReference type="Proteomes" id="UP000298390"/>
    </source>
</evidence>
<dbReference type="UniPathway" id="UPA00057">
    <property type="reaction ID" value="UER00098"/>
</dbReference>
<proteinExistence type="inferred from homology"/>
<feature type="domain" description="GHMP kinase C-terminal" evidence="19">
    <location>
        <begin position="139"/>
        <end position="199"/>
    </location>
</feature>
<evidence type="ECO:0000256" key="3">
    <source>
        <dbReference type="ARBA" id="ARBA00012103"/>
    </source>
</evidence>
<dbReference type="GO" id="GO:0046872">
    <property type="term" value="F:metal ion binding"/>
    <property type="evidence" value="ECO:0007669"/>
    <property type="project" value="UniProtKB-KW"/>
</dbReference>
<dbReference type="Pfam" id="PF08544">
    <property type="entry name" value="GHMP_kinases_C"/>
    <property type="match status" value="1"/>
</dbReference>
<keyword evidence="14" id="KW-0443">Lipid metabolism</keyword>
<keyword evidence="6" id="KW-0808">Transferase</keyword>
<evidence type="ECO:0000256" key="12">
    <source>
        <dbReference type="ARBA" id="ARBA00022955"/>
    </source>
</evidence>
<dbReference type="EMBL" id="SEKV01000588">
    <property type="protein sequence ID" value="TFY55461.1"/>
    <property type="molecule type" value="Genomic_DNA"/>
</dbReference>
<evidence type="ECO:0000256" key="8">
    <source>
        <dbReference type="ARBA" id="ARBA00022741"/>
    </source>
</evidence>
<comment type="caution">
    <text evidence="20">The sequence shown here is derived from an EMBL/GenBank/DDBJ whole genome shotgun (WGS) entry which is preliminary data.</text>
</comment>
<evidence type="ECO:0000256" key="2">
    <source>
        <dbReference type="ARBA" id="ARBA00006495"/>
    </source>
</evidence>
<evidence type="ECO:0000256" key="1">
    <source>
        <dbReference type="ARBA" id="ARBA00004496"/>
    </source>
</evidence>
<keyword evidence="4" id="KW-0963">Cytoplasm</keyword>
<dbReference type="Gene3D" id="3.30.230.10">
    <property type="match status" value="1"/>
</dbReference>
<dbReference type="FunFam" id="3.30.70.890:FF:000003">
    <property type="entry name" value="Mevalonate kinase"/>
    <property type="match status" value="1"/>
</dbReference>
<keyword evidence="8" id="KW-0547">Nucleotide-binding</keyword>
<protein>
    <recommendedName>
        <fullName evidence="3">mevalonate kinase</fullName>
        <ecNumber evidence="3">2.7.1.36</ecNumber>
    </recommendedName>
</protein>
<dbReference type="SUPFAM" id="SSF55060">
    <property type="entry name" value="GHMP Kinase, C-terminal domain"/>
    <property type="match status" value="1"/>
</dbReference>
<comment type="similarity">
    <text evidence="2">Belongs to the GHMP kinase family. Mevalonate kinase subfamily.</text>
</comment>
<keyword evidence="9" id="KW-0418">Kinase</keyword>
<dbReference type="PRINTS" id="PR00959">
    <property type="entry name" value="MEVGALKINASE"/>
</dbReference>
<dbReference type="InterPro" id="IPR013750">
    <property type="entry name" value="GHMP_kinase_C_dom"/>
</dbReference>
<dbReference type="GO" id="GO:0004496">
    <property type="term" value="F:mevalonate kinase activity"/>
    <property type="evidence" value="ECO:0007669"/>
    <property type="project" value="UniProtKB-EC"/>
</dbReference>
<keyword evidence="13" id="KW-0756">Sterol biosynthesis</keyword>
<comment type="pathway">
    <text evidence="17">Isoprenoid biosynthesis; isopentenyl diphosphate biosynthesis via mevalonate pathway; isopentenyl diphosphate from (R)-mevalonate: step 1/3.</text>
</comment>
<evidence type="ECO:0000313" key="20">
    <source>
        <dbReference type="EMBL" id="TFY55461.1"/>
    </source>
</evidence>
<keyword evidence="11" id="KW-0460">Magnesium</keyword>